<evidence type="ECO:0000313" key="1">
    <source>
        <dbReference type="EMBL" id="BBY23719.1"/>
    </source>
</evidence>
<dbReference type="Gene3D" id="1.10.287.850">
    <property type="entry name" value="HP0062-like domain"/>
    <property type="match status" value="1"/>
</dbReference>
<dbReference type="KEGG" id="msto:MSTO_39240"/>
<dbReference type="Proteomes" id="UP000467130">
    <property type="component" value="Chromosome"/>
</dbReference>
<sequence>MSGLFDMVPGAVDLSAATEGAISEQMAATTAAGAAALTGVLPMAPDADSIEFAAALNATGATYLATASEHAGQRAGFSGAQGLASATGVMTDALSAAAAAIGT</sequence>
<name>A0A7I7QBR3_9MYCO</name>
<dbReference type="RefSeq" id="WP_179969088.1">
    <property type="nucleotide sequence ID" value="NZ_AP022587.1"/>
</dbReference>
<gene>
    <name evidence="1" type="ORF">MSTO_39240</name>
</gene>
<reference evidence="1 2" key="1">
    <citation type="journal article" date="2019" name="Emerg. Microbes Infect.">
        <title>Comprehensive subspecies identification of 175 nontuberculous mycobacteria species based on 7547 genomic profiles.</title>
        <authorList>
            <person name="Matsumoto Y."/>
            <person name="Kinjo T."/>
            <person name="Motooka D."/>
            <person name="Nabeya D."/>
            <person name="Jung N."/>
            <person name="Uechi K."/>
            <person name="Horii T."/>
            <person name="Iida T."/>
            <person name="Fujita J."/>
            <person name="Nakamura S."/>
        </authorList>
    </citation>
    <scope>NUCLEOTIDE SEQUENCE [LARGE SCALE GENOMIC DNA]</scope>
    <source>
        <strain evidence="1 2">JCM 17783</strain>
    </source>
</reference>
<accession>A0A7I7QBR3</accession>
<proteinExistence type="predicted"/>
<evidence type="ECO:0000313" key="2">
    <source>
        <dbReference type="Proteomes" id="UP000467130"/>
    </source>
</evidence>
<dbReference type="AlphaFoldDB" id="A0A7I7QBR3"/>
<dbReference type="EMBL" id="AP022587">
    <property type="protein sequence ID" value="BBY23719.1"/>
    <property type="molecule type" value="Genomic_DNA"/>
</dbReference>
<organism evidence="1 2">
    <name type="scientific">Mycobacterium stomatepiae</name>
    <dbReference type="NCBI Taxonomy" id="470076"/>
    <lineage>
        <taxon>Bacteria</taxon>
        <taxon>Bacillati</taxon>
        <taxon>Actinomycetota</taxon>
        <taxon>Actinomycetes</taxon>
        <taxon>Mycobacteriales</taxon>
        <taxon>Mycobacteriaceae</taxon>
        <taxon>Mycobacterium</taxon>
        <taxon>Mycobacterium simiae complex</taxon>
    </lineage>
</organism>
<protein>
    <recommendedName>
        <fullName evidence="3">PE family protein</fullName>
    </recommendedName>
</protein>
<evidence type="ECO:0008006" key="3">
    <source>
        <dbReference type="Google" id="ProtNLM"/>
    </source>
</evidence>
<keyword evidence="2" id="KW-1185">Reference proteome</keyword>